<dbReference type="Gene3D" id="3.50.50.100">
    <property type="match status" value="1"/>
</dbReference>
<evidence type="ECO:0000313" key="2">
    <source>
        <dbReference type="EMBL" id="SFV77734.1"/>
    </source>
</evidence>
<proteinExistence type="predicted"/>
<feature type="domain" description="FAD/NAD(P)-binding" evidence="1">
    <location>
        <begin position="3"/>
        <end position="134"/>
    </location>
</feature>
<dbReference type="InterPro" id="IPR023753">
    <property type="entry name" value="FAD/NAD-binding_dom"/>
</dbReference>
<dbReference type="PANTHER" id="PTHR43755:SF1">
    <property type="entry name" value="FAD-DEPENDENT PYRIDINE NUCLEOTIDE-DISULPHIDE OXIDOREDUCTASE"/>
    <property type="match status" value="1"/>
</dbReference>
<sequence length="375" mass="41308">MKKITIIGSGFAGLTAVKTLRKKDKNCEITLISPKAELVYMPSLIWVPSGAASKADIVIPLDNFFKRMNVVHIVSEVTGLEDKGRSVITPIGTYKNDALIIASGGRFIKKLPGIEHAITPCEGLKAAEEIRDRVKAMDGGDVAIGFSGNPKEPSAMRGGPMFEFLFGLDTQLRAEGRRDKFNLTFFTPAEKPGARLGKKAVKGLLDEMKKRNITTHLGHKMKKFEADKVITEGGEFAADLILFMPGMTGNTWFDNTDLARSEGGLLKANKFCEVEGTDKVFVAGDSGSFPGPEWMPKQAHMADLQAEAAAKNALDRLDDNDSSHTFKIELMCIVDSNNKGMYVSRTLKGGLMLPNCRLMHLAKKVFGWWYLRQYR</sequence>
<accession>A0A1W1DAZ1</accession>
<dbReference type="SUPFAM" id="SSF51905">
    <property type="entry name" value="FAD/NAD(P)-binding domain"/>
    <property type="match status" value="2"/>
</dbReference>
<dbReference type="GO" id="GO:0016491">
    <property type="term" value="F:oxidoreductase activity"/>
    <property type="evidence" value="ECO:0007669"/>
    <property type="project" value="InterPro"/>
</dbReference>
<gene>
    <name evidence="2" type="ORF">MNB_SUP05-4-890</name>
</gene>
<dbReference type="AlphaFoldDB" id="A0A1W1DAZ1"/>
<evidence type="ECO:0000259" key="1">
    <source>
        <dbReference type="Pfam" id="PF07992"/>
    </source>
</evidence>
<protein>
    <submittedName>
        <fullName evidence="2">FAD-dependent pyridine nucleotide-disulphide oxidoreductase</fullName>
    </submittedName>
</protein>
<feature type="domain" description="FAD/NAD(P)-binding" evidence="1">
    <location>
        <begin position="195"/>
        <end position="299"/>
    </location>
</feature>
<organism evidence="2">
    <name type="scientific">hydrothermal vent metagenome</name>
    <dbReference type="NCBI Taxonomy" id="652676"/>
    <lineage>
        <taxon>unclassified sequences</taxon>
        <taxon>metagenomes</taxon>
        <taxon>ecological metagenomes</taxon>
    </lineage>
</organism>
<dbReference type="PANTHER" id="PTHR43755">
    <property type="match status" value="1"/>
</dbReference>
<dbReference type="EMBL" id="FPHR01000031">
    <property type="protein sequence ID" value="SFV77734.1"/>
    <property type="molecule type" value="Genomic_DNA"/>
</dbReference>
<name>A0A1W1DAZ1_9ZZZZ</name>
<dbReference type="InterPro" id="IPR052541">
    <property type="entry name" value="SQRD"/>
</dbReference>
<dbReference type="InterPro" id="IPR036188">
    <property type="entry name" value="FAD/NAD-bd_sf"/>
</dbReference>
<dbReference type="Pfam" id="PF07992">
    <property type="entry name" value="Pyr_redox_2"/>
    <property type="match status" value="2"/>
</dbReference>
<reference evidence="2" key="1">
    <citation type="submission" date="2016-10" db="EMBL/GenBank/DDBJ databases">
        <authorList>
            <person name="de Groot N.N."/>
        </authorList>
    </citation>
    <scope>NUCLEOTIDE SEQUENCE</scope>
</reference>